<keyword evidence="4" id="KW-1185">Reference proteome</keyword>
<accession>A0A2G5C432</accession>
<name>A0A2G5C432_AQUCA</name>
<feature type="region of interest" description="Disordered" evidence="1">
    <location>
        <begin position="70"/>
        <end position="90"/>
    </location>
</feature>
<dbReference type="AlphaFoldDB" id="A0A2G5C432"/>
<dbReference type="EMBL" id="KZ305116">
    <property type="protein sequence ID" value="PIA26023.1"/>
    <property type="molecule type" value="Genomic_DNA"/>
</dbReference>
<feature type="region of interest" description="Disordered" evidence="1">
    <location>
        <begin position="27"/>
        <end position="47"/>
    </location>
</feature>
<dbReference type="InterPro" id="IPR051506">
    <property type="entry name" value="ATOS_Transcription_Regulators"/>
</dbReference>
<dbReference type="STRING" id="218851.A0A2G5C432"/>
<dbReference type="InterPro" id="IPR025261">
    <property type="entry name" value="Atos-like_cons_dom"/>
</dbReference>
<dbReference type="OrthoDB" id="8625101at2759"/>
<evidence type="ECO:0000256" key="1">
    <source>
        <dbReference type="SAM" id="MobiDB-lite"/>
    </source>
</evidence>
<dbReference type="PANTHER" id="PTHR13199">
    <property type="entry name" value="GH03947P"/>
    <property type="match status" value="1"/>
</dbReference>
<evidence type="ECO:0000313" key="4">
    <source>
        <dbReference type="Proteomes" id="UP000230069"/>
    </source>
</evidence>
<dbReference type="Pfam" id="PF13915">
    <property type="entry name" value="DUF4210"/>
    <property type="match status" value="1"/>
</dbReference>
<reference evidence="3 4" key="1">
    <citation type="submission" date="2017-09" db="EMBL/GenBank/DDBJ databases">
        <title>WGS assembly of Aquilegia coerulea Goldsmith.</title>
        <authorList>
            <person name="Hodges S."/>
            <person name="Kramer E."/>
            <person name="Nordborg M."/>
            <person name="Tomkins J."/>
            <person name="Borevitz J."/>
            <person name="Derieg N."/>
            <person name="Yan J."/>
            <person name="Mihaltcheva S."/>
            <person name="Hayes R.D."/>
            <person name="Rokhsar D."/>
        </authorList>
    </citation>
    <scope>NUCLEOTIDE SEQUENCE [LARGE SCALE GENOMIC DNA]</scope>
    <source>
        <strain evidence="4">cv. Goldsmith</strain>
    </source>
</reference>
<dbReference type="InterPro" id="IPR033473">
    <property type="entry name" value="Atos-like_C"/>
</dbReference>
<feature type="region of interest" description="Disordered" evidence="1">
    <location>
        <begin position="127"/>
        <end position="152"/>
    </location>
</feature>
<feature type="compositionally biased region" description="Basic and acidic residues" evidence="1">
    <location>
        <begin position="27"/>
        <end position="39"/>
    </location>
</feature>
<dbReference type="PANTHER" id="PTHR13199:SF11">
    <property type="entry name" value="PROTEIN ATOSSA"/>
    <property type="match status" value="1"/>
</dbReference>
<organism evidence="3 4">
    <name type="scientific">Aquilegia coerulea</name>
    <name type="common">Rocky mountain columbine</name>
    <dbReference type="NCBI Taxonomy" id="218851"/>
    <lineage>
        <taxon>Eukaryota</taxon>
        <taxon>Viridiplantae</taxon>
        <taxon>Streptophyta</taxon>
        <taxon>Embryophyta</taxon>
        <taxon>Tracheophyta</taxon>
        <taxon>Spermatophyta</taxon>
        <taxon>Magnoliopsida</taxon>
        <taxon>Ranunculales</taxon>
        <taxon>Ranunculaceae</taxon>
        <taxon>Thalictroideae</taxon>
        <taxon>Aquilegia</taxon>
    </lineage>
</organism>
<protein>
    <recommendedName>
        <fullName evidence="2">Atos-like conserved domain-containing protein</fullName>
    </recommendedName>
</protein>
<gene>
    <name evidence="3" type="ORF">AQUCO_10000002v1</name>
</gene>
<evidence type="ECO:0000313" key="3">
    <source>
        <dbReference type="EMBL" id="PIA26023.1"/>
    </source>
</evidence>
<feature type="domain" description="Atos-like conserved" evidence="2">
    <location>
        <begin position="400"/>
        <end position="459"/>
    </location>
</feature>
<dbReference type="Pfam" id="PF13889">
    <property type="entry name" value="Chromosome_seg"/>
    <property type="match status" value="1"/>
</dbReference>
<dbReference type="FunCoup" id="A0A2G5C432">
    <property type="interactions" value="1033"/>
</dbReference>
<dbReference type="SMART" id="SM01177">
    <property type="entry name" value="DUF4210"/>
    <property type="match status" value="1"/>
</dbReference>
<feature type="compositionally biased region" description="Polar residues" evidence="1">
    <location>
        <begin position="132"/>
        <end position="147"/>
    </location>
</feature>
<evidence type="ECO:0000259" key="2">
    <source>
        <dbReference type="SMART" id="SM01177"/>
    </source>
</evidence>
<dbReference type="InParanoid" id="A0A2G5C432"/>
<sequence length="792" mass="87835">MGLPQVSSKISEEVAVSLNTLVQNSPREADVGSCDRDGLHGGTQNSFSRDIRCSSRGEFRRKTTLELTKSSDGVVKQKGASDGVPRVHGMSVGSTSKDKWFVNKVGRNIQNPVSRVVGFGPGEAFFTETDRNSSNQVDLSTSVNTTDNKTESHERLVRKRLLSPLSTMLCQDQFNGDPLDIIAGDIQIDSCPVSGKVSESEVQDHKKSNLGHLNHLKTPVWDNSLNRNICKSSILFTDGPLLENMETLPHGHRFTSPEFVPIGKSVEARTDFGAIAISPKKFISPPLSLSPLGPKFSERMKAAGMSRVSRKEVEDDYFTLKCMEKSLDGSVSNYILVPDEEFRIPSKPFENLDVSRTDFDTFTIGSIGTVDRHWSSDLEPVPHCVKCIRSLSSLSVRRSLVGSFEESLLSGRFSSGKLSQQIDGFLAVLNVTGGSFSPPSQKLPFSVTSVDGESCLLYYASLDLSGNSQLNKSKVLKRSLSNDDSLAAKTRLRIPMKGCIQLVLSNPEKTPLHTFFCNYDLSDMPAGTKTFLRQKLTLASSKAVSSGLDTKSELKDSSDLKGSHVIPRCRESTGSDTVHSIDCRNESSEILGTCNSNLMGCIYSRNSQPNESQSEQSACFSSREDHFAQSHCFDLAGNMDEVNDFISYEGQKTVGKDNSAINKRFENDKKDVNSSFKVKENTAGNGVLRYALHLRFLCPYPKKSSRSVQRCKSDPSSVPQTDIERERRFYLYNDMRVVFPQRHSDADEGKVVLTIVALQQWVWIFRRCLVIVCQCFLSVCGTYHKSYVRDDW</sequence>
<dbReference type="Proteomes" id="UP000230069">
    <property type="component" value="Unassembled WGS sequence"/>
</dbReference>
<proteinExistence type="predicted"/>